<dbReference type="AlphaFoldDB" id="A0A673TDK9"/>
<protein>
    <recommendedName>
        <fullName evidence="3">THIF-type NAD/FAD binding fold domain-containing protein</fullName>
    </recommendedName>
</protein>
<proteinExistence type="predicted"/>
<dbReference type="Ensembl" id="ENSSSUT00005008139.1">
    <property type="protein sequence ID" value="ENSSSUP00005007061.1"/>
    <property type="gene ID" value="ENSSSUG00005004561.1"/>
</dbReference>
<name>A0A673TDK9_SURSU</name>
<sequence>FLMFYLFLREREREIQHEQGRVRERETQDLKTEVIGLLLQKLGPEVVDSNPCGHHQIASERVGIERDCEEICAFAVAVVGGGGVGHVTAEMLTRCAA</sequence>
<evidence type="ECO:0000313" key="2">
    <source>
        <dbReference type="Proteomes" id="UP000472268"/>
    </source>
</evidence>
<evidence type="ECO:0008006" key="3">
    <source>
        <dbReference type="Google" id="ProtNLM"/>
    </source>
</evidence>
<evidence type="ECO:0000313" key="1">
    <source>
        <dbReference type="Ensembl" id="ENSSSUP00005007061.1"/>
    </source>
</evidence>
<reference evidence="1" key="2">
    <citation type="submission" date="2025-08" db="UniProtKB">
        <authorList>
            <consortium name="Ensembl"/>
        </authorList>
    </citation>
    <scope>IDENTIFICATION</scope>
</reference>
<reference evidence="1" key="3">
    <citation type="submission" date="2025-09" db="UniProtKB">
        <authorList>
            <consortium name="Ensembl"/>
        </authorList>
    </citation>
    <scope>IDENTIFICATION</scope>
</reference>
<keyword evidence="2" id="KW-1185">Reference proteome</keyword>
<dbReference type="Proteomes" id="UP000472268">
    <property type="component" value="Chromosome 2"/>
</dbReference>
<reference evidence="1 2" key="1">
    <citation type="submission" date="2019-05" db="EMBL/GenBank/DDBJ databases">
        <title>A Chromosome-scale Meerkat (S. suricatta) Genome Assembly.</title>
        <authorList>
            <person name="Dudchenko O."/>
            <person name="Lieberman Aiden E."/>
            <person name="Tung J."/>
            <person name="Barreiro L.B."/>
            <person name="Clutton-Brock T.H."/>
        </authorList>
    </citation>
    <scope>NUCLEOTIDE SEQUENCE [LARGE SCALE GENOMIC DNA]</scope>
</reference>
<accession>A0A673TDK9</accession>
<organism evidence="1 2">
    <name type="scientific">Suricata suricatta</name>
    <name type="common">Meerkat</name>
    <dbReference type="NCBI Taxonomy" id="37032"/>
    <lineage>
        <taxon>Eukaryota</taxon>
        <taxon>Metazoa</taxon>
        <taxon>Chordata</taxon>
        <taxon>Craniata</taxon>
        <taxon>Vertebrata</taxon>
        <taxon>Euteleostomi</taxon>
        <taxon>Mammalia</taxon>
        <taxon>Eutheria</taxon>
        <taxon>Laurasiatheria</taxon>
        <taxon>Carnivora</taxon>
        <taxon>Feliformia</taxon>
        <taxon>Herpestidae</taxon>
        <taxon>Suricata</taxon>
    </lineage>
</organism>